<dbReference type="InterPro" id="IPR015637">
    <property type="entry name" value="MUG/TDG"/>
</dbReference>
<dbReference type="AlphaFoldDB" id="A0A5R9GFN6"/>
<keyword evidence="1" id="KW-0227">DNA damage</keyword>
<evidence type="ECO:0000256" key="1">
    <source>
        <dbReference type="ARBA" id="ARBA00022763"/>
    </source>
</evidence>
<sequence>MREEGRLQPIPDHLAPGLDVLFVGYNPSIRSSRTGHHYANPSNRFWKMIHGAGLTPRRYASHEGEAMLELGYGFTNIVPRPTRTAEEITKEEYAAGRKELLTKLKLYRPRAACFVGKGVYEQFSGRKTSGWGFQPEASEQVPGVREFVGPSSSGLVRMKLEEMIDVYAELARWRREELGRRS</sequence>
<dbReference type="GO" id="GO:0004844">
    <property type="term" value="F:uracil DNA N-glycosylase activity"/>
    <property type="evidence" value="ECO:0007669"/>
    <property type="project" value="TreeGrafter"/>
</dbReference>
<dbReference type="InterPro" id="IPR005122">
    <property type="entry name" value="Uracil-DNA_glycosylase-like"/>
</dbReference>
<protein>
    <submittedName>
        <fullName evidence="5">Mismatch-specific DNA-glycosylase</fullName>
    </submittedName>
</protein>
<feature type="domain" description="Uracil-DNA glycosylase-like" evidence="4">
    <location>
        <begin position="11"/>
        <end position="161"/>
    </location>
</feature>
<evidence type="ECO:0000259" key="4">
    <source>
        <dbReference type="Pfam" id="PF03167"/>
    </source>
</evidence>
<evidence type="ECO:0000256" key="3">
    <source>
        <dbReference type="ARBA" id="ARBA00023204"/>
    </source>
</evidence>
<evidence type="ECO:0000313" key="6">
    <source>
        <dbReference type="Proteomes" id="UP000309676"/>
    </source>
</evidence>
<evidence type="ECO:0000313" key="5">
    <source>
        <dbReference type="EMBL" id="TLS50235.1"/>
    </source>
</evidence>
<accession>A0A5R9GFN6</accession>
<dbReference type="Pfam" id="PF03167">
    <property type="entry name" value="UDG"/>
    <property type="match status" value="1"/>
</dbReference>
<organism evidence="5 6">
    <name type="scientific">Paenibacillus antri</name>
    <dbReference type="NCBI Taxonomy" id="2582848"/>
    <lineage>
        <taxon>Bacteria</taxon>
        <taxon>Bacillati</taxon>
        <taxon>Bacillota</taxon>
        <taxon>Bacilli</taxon>
        <taxon>Bacillales</taxon>
        <taxon>Paenibacillaceae</taxon>
        <taxon>Paenibacillus</taxon>
    </lineage>
</organism>
<comment type="caution">
    <text evidence="5">The sequence shown here is derived from an EMBL/GenBank/DDBJ whole genome shotgun (WGS) entry which is preliminary data.</text>
</comment>
<keyword evidence="2" id="KW-0378">Hydrolase</keyword>
<reference evidence="5 6" key="1">
    <citation type="submission" date="2019-05" db="EMBL/GenBank/DDBJ databases">
        <authorList>
            <person name="Narsing Rao M.P."/>
            <person name="Li W.J."/>
        </authorList>
    </citation>
    <scope>NUCLEOTIDE SEQUENCE [LARGE SCALE GENOMIC DNA]</scope>
    <source>
        <strain evidence="5 6">SYSU_K30003</strain>
    </source>
</reference>
<proteinExistence type="predicted"/>
<dbReference type="PANTHER" id="PTHR12159:SF9">
    <property type="entry name" value="G_T MISMATCH-SPECIFIC THYMINE DNA GLYCOSYLASE"/>
    <property type="match status" value="1"/>
</dbReference>
<evidence type="ECO:0000256" key="2">
    <source>
        <dbReference type="ARBA" id="ARBA00022801"/>
    </source>
</evidence>
<dbReference type="OrthoDB" id="9799921at2"/>
<name>A0A5R9GFN6_9BACL</name>
<keyword evidence="6" id="KW-1185">Reference proteome</keyword>
<gene>
    <name evidence="5" type="ORF">FE782_21455</name>
</gene>
<keyword evidence="3" id="KW-0234">DNA repair</keyword>
<dbReference type="Proteomes" id="UP000309676">
    <property type="component" value="Unassembled WGS sequence"/>
</dbReference>
<dbReference type="Gene3D" id="3.40.470.10">
    <property type="entry name" value="Uracil-DNA glycosylase-like domain"/>
    <property type="match status" value="1"/>
</dbReference>
<dbReference type="PANTHER" id="PTHR12159">
    <property type="entry name" value="G/T AND G/U MISMATCH-SPECIFIC DNA GLYCOSYLASE"/>
    <property type="match status" value="1"/>
</dbReference>
<dbReference type="SUPFAM" id="SSF52141">
    <property type="entry name" value="Uracil-DNA glycosylase-like"/>
    <property type="match status" value="1"/>
</dbReference>
<dbReference type="EMBL" id="VCIW01000016">
    <property type="protein sequence ID" value="TLS50235.1"/>
    <property type="molecule type" value="Genomic_DNA"/>
</dbReference>
<dbReference type="InterPro" id="IPR036895">
    <property type="entry name" value="Uracil-DNA_glycosylase-like_sf"/>
</dbReference>
<dbReference type="CDD" id="cd10028">
    <property type="entry name" value="UDG-F2_TDG_MUG"/>
    <property type="match status" value="1"/>
</dbReference>
<dbReference type="GO" id="GO:0006285">
    <property type="term" value="P:base-excision repair, AP site formation"/>
    <property type="evidence" value="ECO:0007669"/>
    <property type="project" value="InterPro"/>
</dbReference>
<dbReference type="GO" id="GO:0008263">
    <property type="term" value="F:pyrimidine-specific mismatch base pair DNA N-glycosylase activity"/>
    <property type="evidence" value="ECO:0007669"/>
    <property type="project" value="TreeGrafter"/>
</dbReference>